<gene>
    <name evidence="4" type="ORF">B0I31_1313</name>
</gene>
<feature type="region of interest" description="Disordered" evidence="1">
    <location>
        <begin position="155"/>
        <end position="179"/>
    </location>
</feature>
<reference evidence="4 5" key="1">
    <citation type="submission" date="2018-03" db="EMBL/GenBank/DDBJ databases">
        <title>Genomic Encyclopedia of Type Strains, Phase III (KMG-III): the genomes of soil and plant-associated and newly described type strains.</title>
        <authorList>
            <person name="Whitman W."/>
        </authorList>
    </citation>
    <scope>NUCLEOTIDE SEQUENCE [LARGE SCALE GENOMIC DNA]</scope>
    <source>
        <strain evidence="4 5">CGMCC 4.7097</strain>
    </source>
</reference>
<comment type="caution">
    <text evidence="4">The sequence shown here is derived from an EMBL/GenBank/DDBJ whole genome shotgun (WGS) entry which is preliminary data.</text>
</comment>
<organism evidence="4 5">
    <name type="scientific">Saccharothrix carnea</name>
    <dbReference type="NCBI Taxonomy" id="1280637"/>
    <lineage>
        <taxon>Bacteria</taxon>
        <taxon>Bacillati</taxon>
        <taxon>Actinomycetota</taxon>
        <taxon>Actinomycetes</taxon>
        <taxon>Pseudonocardiales</taxon>
        <taxon>Pseudonocardiaceae</taxon>
        <taxon>Saccharothrix</taxon>
    </lineage>
</organism>
<dbReference type="PANTHER" id="PTHR46825">
    <property type="entry name" value="D-ALANYL-D-ALANINE-CARBOXYPEPTIDASE/ENDOPEPTIDASE AMPH"/>
    <property type="match status" value="1"/>
</dbReference>
<keyword evidence="4" id="KW-0378">Hydrolase</keyword>
<keyword evidence="4" id="KW-0121">Carboxypeptidase</keyword>
<evidence type="ECO:0000259" key="3">
    <source>
        <dbReference type="Pfam" id="PF00144"/>
    </source>
</evidence>
<evidence type="ECO:0000313" key="5">
    <source>
        <dbReference type="Proteomes" id="UP000241118"/>
    </source>
</evidence>
<dbReference type="InterPro" id="IPR012338">
    <property type="entry name" value="Beta-lactam/transpept-like"/>
</dbReference>
<keyword evidence="4" id="KW-0645">Protease</keyword>
<feature type="signal peptide" evidence="2">
    <location>
        <begin position="1"/>
        <end position="27"/>
    </location>
</feature>
<keyword evidence="5" id="KW-1185">Reference proteome</keyword>
<feature type="compositionally biased region" description="Basic and acidic residues" evidence="1">
    <location>
        <begin position="155"/>
        <end position="164"/>
    </location>
</feature>
<dbReference type="InterPro" id="IPR050491">
    <property type="entry name" value="AmpC-like"/>
</dbReference>
<dbReference type="Pfam" id="PF00144">
    <property type="entry name" value="Beta-lactamase"/>
    <property type="match status" value="1"/>
</dbReference>
<dbReference type="EMBL" id="PYAX01000031">
    <property type="protein sequence ID" value="PSL43502.1"/>
    <property type="molecule type" value="Genomic_DNA"/>
</dbReference>
<dbReference type="OrthoDB" id="503788at2"/>
<name>A0A2P8HBA5_SACCR</name>
<feature type="chain" id="PRO_5015191229" evidence="2">
    <location>
        <begin position="28"/>
        <end position="378"/>
    </location>
</feature>
<accession>A0A2P8HBA5</accession>
<dbReference type="SUPFAM" id="SSF56601">
    <property type="entry name" value="beta-lactamase/transpeptidase-like"/>
    <property type="match status" value="1"/>
</dbReference>
<evidence type="ECO:0000313" key="4">
    <source>
        <dbReference type="EMBL" id="PSL43502.1"/>
    </source>
</evidence>
<protein>
    <submittedName>
        <fullName evidence="4">D-alanyl-D-alanine carboxypeptidase</fullName>
    </submittedName>
</protein>
<keyword evidence="2" id="KW-0732">Signal</keyword>
<dbReference type="RefSeq" id="WP_106620482.1">
    <property type="nucleotide sequence ID" value="NZ_PYAX01000031.1"/>
</dbReference>
<dbReference type="PANTHER" id="PTHR46825:SF7">
    <property type="entry name" value="D-ALANYL-D-ALANINE CARBOXYPEPTIDASE"/>
    <property type="match status" value="1"/>
</dbReference>
<feature type="domain" description="Beta-lactamase-related" evidence="3">
    <location>
        <begin position="47"/>
        <end position="366"/>
    </location>
</feature>
<dbReference type="Proteomes" id="UP000241118">
    <property type="component" value="Unassembled WGS sequence"/>
</dbReference>
<evidence type="ECO:0000256" key="1">
    <source>
        <dbReference type="SAM" id="MobiDB-lite"/>
    </source>
</evidence>
<dbReference type="InterPro" id="IPR001466">
    <property type="entry name" value="Beta-lactam-related"/>
</dbReference>
<sequence>MNRALRRVATLAACTALFTAASVTASASVVPSRAGVRAALDVAVDVGSPGALAGVHDQDGQWYGYSGVGDLRDSGTPKPRGRFRAGSITKTVVATTVLQLVGEGRVRLEDRVQDRLPGLLPYPEPITVRHLLQHTSGIPHTERWRSLPEIDSTRWRHQSPDETIRQGTEGKPLSFPPGQGVEYSNTNYAVLGKLVERLTGEPLNSALQRRVLDRAGMRDSSLPYRYPHVDRPAARGYERLHGPDAPPTDVTDYEMSRFWGSGNLVSTVDDLNRFFRALLTGGLVPTAQLAEMRATVPSGIAGMEFGLGLMRIPLPPGCAAPEIWGFNGSVPGYHTWTMHSPDARRQITVAINTNLTSVAAQDAALQAVFAEFCPVINT</sequence>
<evidence type="ECO:0000256" key="2">
    <source>
        <dbReference type="SAM" id="SignalP"/>
    </source>
</evidence>
<dbReference type="Gene3D" id="3.40.710.10">
    <property type="entry name" value="DD-peptidase/beta-lactamase superfamily"/>
    <property type="match status" value="1"/>
</dbReference>
<dbReference type="GO" id="GO:0004180">
    <property type="term" value="F:carboxypeptidase activity"/>
    <property type="evidence" value="ECO:0007669"/>
    <property type="project" value="UniProtKB-KW"/>
</dbReference>
<proteinExistence type="predicted"/>
<dbReference type="AlphaFoldDB" id="A0A2P8HBA5"/>